<dbReference type="Pfam" id="PF12728">
    <property type="entry name" value="HTH_17"/>
    <property type="match status" value="1"/>
</dbReference>
<dbReference type="OrthoDB" id="1097811at2"/>
<dbReference type="Proteomes" id="UP000198598">
    <property type="component" value="Unassembled WGS sequence"/>
</dbReference>
<evidence type="ECO:0000313" key="3">
    <source>
        <dbReference type="Proteomes" id="UP000198598"/>
    </source>
</evidence>
<reference evidence="2 3" key="1">
    <citation type="submission" date="2016-10" db="EMBL/GenBank/DDBJ databases">
        <authorList>
            <person name="de Groot N.N."/>
        </authorList>
    </citation>
    <scope>NUCLEOTIDE SEQUENCE [LARGE SCALE GENOMIC DNA]</scope>
    <source>
        <strain evidence="2 3">DSM 26130</strain>
    </source>
</reference>
<keyword evidence="3" id="KW-1185">Reference proteome</keyword>
<dbReference type="InterPro" id="IPR009061">
    <property type="entry name" value="DNA-bd_dom_put_sf"/>
</dbReference>
<dbReference type="AlphaFoldDB" id="A0A1I2G2U3"/>
<dbReference type="InterPro" id="IPR010093">
    <property type="entry name" value="SinI_DNA-bd"/>
</dbReference>
<dbReference type="NCBIfam" id="TIGR01764">
    <property type="entry name" value="excise"/>
    <property type="match status" value="1"/>
</dbReference>
<evidence type="ECO:0000313" key="2">
    <source>
        <dbReference type="EMBL" id="SFF11945.1"/>
    </source>
</evidence>
<sequence>MVVAKTYLIQVEEGDLESLFDRCLEKAQRKRATSIPVSIKQEADEAITPEETAQLLKVSKVTVWDWTKRGILKKYTIGNQVRYMRSEVMGALTKKGGGVTA</sequence>
<proteinExistence type="predicted"/>
<feature type="domain" description="Helix-turn-helix" evidence="1">
    <location>
        <begin position="48"/>
        <end position="89"/>
    </location>
</feature>
<organism evidence="2 3">
    <name type="scientific">Spirosoma endophyticum</name>
    <dbReference type="NCBI Taxonomy" id="662367"/>
    <lineage>
        <taxon>Bacteria</taxon>
        <taxon>Pseudomonadati</taxon>
        <taxon>Bacteroidota</taxon>
        <taxon>Cytophagia</taxon>
        <taxon>Cytophagales</taxon>
        <taxon>Cytophagaceae</taxon>
        <taxon>Spirosoma</taxon>
    </lineage>
</organism>
<protein>
    <submittedName>
        <fullName evidence="2">DNA binding domain-containing protein, excisionase family</fullName>
    </submittedName>
</protein>
<dbReference type="RefSeq" id="WP_093834146.1">
    <property type="nucleotide sequence ID" value="NZ_FOLQ01000029.1"/>
</dbReference>
<accession>A0A1I2G2U3</accession>
<dbReference type="EMBL" id="FOLQ01000029">
    <property type="protein sequence ID" value="SFF11945.1"/>
    <property type="molecule type" value="Genomic_DNA"/>
</dbReference>
<dbReference type="InterPro" id="IPR041657">
    <property type="entry name" value="HTH_17"/>
</dbReference>
<gene>
    <name evidence="2" type="ORF">SAMN05216167_12946</name>
</gene>
<name>A0A1I2G2U3_9BACT</name>
<dbReference type="GO" id="GO:0003677">
    <property type="term" value="F:DNA binding"/>
    <property type="evidence" value="ECO:0007669"/>
    <property type="project" value="InterPro"/>
</dbReference>
<dbReference type="SUPFAM" id="SSF46955">
    <property type="entry name" value="Putative DNA-binding domain"/>
    <property type="match status" value="1"/>
</dbReference>
<dbReference type="STRING" id="662367.SAMN05216167_12946"/>
<evidence type="ECO:0000259" key="1">
    <source>
        <dbReference type="Pfam" id="PF12728"/>
    </source>
</evidence>